<name>A0AAN8P171_POLSC</name>
<dbReference type="EMBL" id="JAWJWE010000041">
    <property type="protein sequence ID" value="KAK6618579.1"/>
    <property type="molecule type" value="Genomic_DNA"/>
</dbReference>
<dbReference type="Proteomes" id="UP001372834">
    <property type="component" value="Unassembled WGS sequence"/>
</dbReference>
<organism evidence="1 2">
    <name type="scientific">Polyplax serrata</name>
    <name type="common">Common mouse louse</name>
    <dbReference type="NCBI Taxonomy" id="468196"/>
    <lineage>
        <taxon>Eukaryota</taxon>
        <taxon>Metazoa</taxon>
        <taxon>Ecdysozoa</taxon>
        <taxon>Arthropoda</taxon>
        <taxon>Hexapoda</taxon>
        <taxon>Insecta</taxon>
        <taxon>Pterygota</taxon>
        <taxon>Neoptera</taxon>
        <taxon>Paraneoptera</taxon>
        <taxon>Psocodea</taxon>
        <taxon>Troctomorpha</taxon>
        <taxon>Phthiraptera</taxon>
        <taxon>Anoplura</taxon>
        <taxon>Polyplacidae</taxon>
        <taxon>Polyplax</taxon>
    </lineage>
</organism>
<comment type="caution">
    <text evidence="1">The sequence shown here is derived from an EMBL/GenBank/DDBJ whole genome shotgun (WGS) entry which is preliminary data.</text>
</comment>
<proteinExistence type="predicted"/>
<accession>A0AAN8P171</accession>
<evidence type="ECO:0000313" key="2">
    <source>
        <dbReference type="Proteomes" id="UP001372834"/>
    </source>
</evidence>
<protein>
    <submittedName>
        <fullName evidence="1">Uncharacterized protein</fullName>
    </submittedName>
</protein>
<sequence length="53" mass="5896">EMSNILDVKQTANATLEEEKAAMMGVNDLRPDEVFPTFAVLFNLFLNIKPPAT</sequence>
<reference evidence="1 2" key="1">
    <citation type="submission" date="2023-10" db="EMBL/GenBank/DDBJ databases">
        <title>Genomes of two closely related lineages of the louse Polyplax serrata with different host specificities.</title>
        <authorList>
            <person name="Martinu J."/>
            <person name="Tarabai H."/>
            <person name="Stefka J."/>
            <person name="Hypsa V."/>
        </authorList>
    </citation>
    <scope>NUCLEOTIDE SEQUENCE [LARGE SCALE GENOMIC DNA]</scope>
    <source>
        <strain evidence="1">HR10_N</strain>
    </source>
</reference>
<feature type="non-terminal residue" evidence="1">
    <location>
        <position position="1"/>
    </location>
</feature>
<evidence type="ECO:0000313" key="1">
    <source>
        <dbReference type="EMBL" id="KAK6618579.1"/>
    </source>
</evidence>
<dbReference type="AlphaFoldDB" id="A0AAN8P171"/>
<gene>
    <name evidence="1" type="ORF">RUM43_012970</name>
</gene>